<dbReference type="InterPro" id="IPR030689">
    <property type="entry name" value="Cytochrome_b"/>
</dbReference>
<feature type="binding site" evidence="18">
    <location>
        <position position="201"/>
    </location>
    <ligand>
        <name>a ubiquinone</name>
        <dbReference type="ChEBI" id="CHEBI:16389"/>
    </ligand>
</feature>
<dbReference type="GO" id="GO:0046872">
    <property type="term" value="F:metal ion binding"/>
    <property type="evidence" value="ECO:0007669"/>
    <property type="project" value="UniProtKB-UniRule"/>
</dbReference>
<feature type="domain" description="Cytochrome b/b6 C-terminal region profile" evidence="22">
    <location>
        <begin position="210"/>
        <end position="380"/>
    </location>
</feature>
<feature type="transmembrane region" description="Helical" evidence="20">
    <location>
        <begin position="229"/>
        <end position="246"/>
    </location>
</feature>
<feature type="transmembrane region" description="Helical" evidence="20">
    <location>
        <begin position="140"/>
        <end position="158"/>
    </location>
</feature>
<keyword evidence="14" id="KW-0830">Ubiquinone</keyword>
<dbReference type="SUPFAM" id="SSF81342">
    <property type="entry name" value="Transmembrane di-heme cytochromes"/>
    <property type="match status" value="1"/>
</dbReference>
<feature type="binding site" description="axial binding residue" evidence="19">
    <location>
        <position position="196"/>
    </location>
    <ligand>
        <name>heme b</name>
        <dbReference type="ChEBI" id="CHEBI:60344"/>
        <label>b566</label>
    </ligand>
    <ligandPart>
        <name>Fe</name>
        <dbReference type="ChEBI" id="CHEBI:18248"/>
    </ligandPart>
</feature>
<evidence type="ECO:0000256" key="20">
    <source>
        <dbReference type="RuleBase" id="RU362117"/>
    </source>
</evidence>
<feature type="binding site" description="axial binding residue" evidence="19">
    <location>
        <position position="182"/>
    </location>
    <ligand>
        <name>heme b</name>
        <dbReference type="ChEBI" id="CHEBI:60344"/>
        <label>b562</label>
    </ligand>
    <ligandPart>
        <name>Fe</name>
        <dbReference type="ChEBI" id="CHEBI:18248"/>
    </ligandPart>
</feature>
<dbReference type="GO" id="GO:0006122">
    <property type="term" value="P:mitochondrial electron transport, ubiquinol to cytochrome c"/>
    <property type="evidence" value="ECO:0007669"/>
    <property type="project" value="TreeGrafter"/>
</dbReference>
<dbReference type="PANTHER" id="PTHR19271">
    <property type="entry name" value="CYTOCHROME B"/>
    <property type="match status" value="1"/>
</dbReference>
<dbReference type="GO" id="GO:0005743">
    <property type="term" value="C:mitochondrial inner membrane"/>
    <property type="evidence" value="ECO:0007669"/>
    <property type="project" value="UniProtKB-SubCell"/>
</dbReference>
<evidence type="ECO:0000256" key="16">
    <source>
        <dbReference type="ARBA" id="ARBA00023136"/>
    </source>
</evidence>
<evidence type="ECO:0000256" key="14">
    <source>
        <dbReference type="ARBA" id="ARBA00023075"/>
    </source>
</evidence>
<accession>A6YJU4</accession>
<keyword evidence="11 20" id="KW-0249">Electron transport</keyword>
<dbReference type="Gene3D" id="1.20.810.10">
    <property type="entry name" value="Cytochrome Bc1 Complex, Chain C"/>
    <property type="match status" value="1"/>
</dbReference>
<dbReference type="PROSITE" id="PS51002">
    <property type="entry name" value="CYTB_NTER"/>
    <property type="match status" value="1"/>
</dbReference>
<keyword evidence="8 20" id="KW-0812">Transmembrane</keyword>
<keyword evidence="7 20" id="KW-0679">Respiratory chain</keyword>
<evidence type="ECO:0000256" key="5">
    <source>
        <dbReference type="ARBA" id="ARBA00022448"/>
    </source>
</evidence>
<dbReference type="PROSITE" id="PS51003">
    <property type="entry name" value="CYTB_CTER"/>
    <property type="match status" value="1"/>
</dbReference>
<evidence type="ECO:0000256" key="4">
    <source>
        <dbReference type="ARBA" id="ARBA00013531"/>
    </source>
</evidence>
<comment type="subunit">
    <text evidence="3">The cytochrome bc1 complex contains 11 subunits: 3 respiratory subunits (MT-CYB, CYC1 and UQCRFS1), 2 core proteins (UQCRC1 and UQCRC2) and 6 low-molecular weight proteins (UQCRH/QCR6, UQCRB/QCR7, UQCRQ/QCR8, UQCR10/QCR9, UQCR11/QCR10 and a cleavage product of UQCRFS1). This cytochrome bc1 complex then forms a dimer.</text>
</comment>
<feature type="transmembrane region" description="Helical" evidence="20">
    <location>
        <begin position="81"/>
        <end position="103"/>
    </location>
</feature>
<dbReference type="GO" id="GO:0008121">
    <property type="term" value="F:quinol-cytochrome-c reductase activity"/>
    <property type="evidence" value="ECO:0007669"/>
    <property type="project" value="InterPro"/>
</dbReference>
<comment type="function">
    <text evidence="1 20">Component of the ubiquinol-cytochrome c reductase complex (complex III or cytochrome b-c1 complex) that is part of the mitochondrial respiratory chain. The b-c1 complex mediates electron transfer from ubiquinol to cytochrome c. Contributes to the generation of a proton gradient across the mitochondrial membrane that is then used for ATP synthesis.</text>
</comment>
<dbReference type="PIRSF" id="PIRSF038885">
    <property type="entry name" value="COB"/>
    <property type="match status" value="1"/>
</dbReference>
<keyword evidence="15 20" id="KW-0496">Mitochondrion</keyword>
<evidence type="ECO:0000256" key="7">
    <source>
        <dbReference type="ARBA" id="ARBA00022660"/>
    </source>
</evidence>
<keyword evidence="13 19" id="KW-0408">Iron</keyword>
<evidence type="ECO:0000256" key="17">
    <source>
        <dbReference type="ARBA" id="ARBA00061233"/>
    </source>
</evidence>
<feature type="transmembrane region" description="Helical" evidence="20">
    <location>
        <begin position="288"/>
        <end position="308"/>
    </location>
</feature>
<keyword evidence="9 19" id="KW-0479">Metal-binding</keyword>
<evidence type="ECO:0000256" key="13">
    <source>
        <dbReference type="ARBA" id="ARBA00023004"/>
    </source>
</evidence>
<dbReference type="CDD" id="cd00290">
    <property type="entry name" value="cytochrome_b_C"/>
    <property type="match status" value="1"/>
</dbReference>
<feature type="domain" description="Cytochrome b/b6 N-terminal region profile" evidence="21">
    <location>
        <begin position="1"/>
        <end position="209"/>
    </location>
</feature>
<feature type="binding site" description="axial binding residue" evidence="19">
    <location>
        <position position="97"/>
    </location>
    <ligand>
        <name>heme b</name>
        <dbReference type="ChEBI" id="CHEBI:60344"/>
        <label>b566</label>
    </ligand>
    <ligandPart>
        <name>Fe</name>
        <dbReference type="ChEBI" id="CHEBI:18248"/>
    </ligandPart>
</feature>
<dbReference type="SUPFAM" id="SSF81648">
    <property type="entry name" value="a domain/subunit of cytochrome bc1 complex (Ubiquinol-cytochrome c reductase)"/>
    <property type="match status" value="1"/>
</dbReference>
<dbReference type="InterPro" id="IPR016174">
    <property type="entry name" value="Di-haem_cyt_TM"/>
</dbReference>
<evidence type="ECO:0000256" key="18">
    <source>
        <dbReference type="PIRSR" id="PIRSR038885-1"/>
    </source>
</evidence>
<evidence type="ECO:0000256" key="10">
    <source>
        <dbReference type="ARBA" id="ARBA00022792"/>
    </source>
</evidence>
<evidence type="ECO:0000256" key="1">
    <source>
        <dbReference type="ARBA" id="ARBA00002566"/>
    </source>
</evidence>
<dbReference type="InterPro" id="IPR027387">
    <property type="entry name" value="Cytb/b6-like_sf"/>
</dbReference>
<dbReference type="PANTHER" id="PTHR19271:SF16">
    <property type="entry name" value="CYTOCHROME B"/>
    <property type="match status" value="1"/>
</dbReference>
<evidence type="ECO:0000259" key="22">
    <source>
        <dbReference type="PROSITE" id="PS51003"/>
    </source>
</evidence>
<evidence type="ECO:0000256" key="3">
    <source>
        <dbReference type="ARBA" id="ARBA00011088"/>
    </source>
</evidence>
<dbReference type="AlphaFoldDB" id="A6YJU4"/>
<feature type="transmembrane region" description="Helical" evidence="20">
    <location>
        <begin position="346"/>
        <end position="368"/>
    </location>
</feature>
<evidence type="ECO:0000256" key="2">
    <source>
        <dbReference type="ARBA" id="ARBA00004448"/>
    </source>
</evidence>
<evidence type="ECO:0000256" key="6">
    <source>
        <dbReference type="ARBA" id="ARBA00022617"/>
    </source>
</evidence>
<evidence type="ECO:0000256" key="19">
    <source>
        <dbReference type="PIRSR" id="PIRSR038885-2"/>
    </source>
</evidence>
<reference evidence="23" key="1">
    <citation type="journal article" date="2007" name="PLoS Pathog.">
        <title>A Challenge to the Ancient Origin of SIVagm Based on African Green Monkey Mitochondrial Genomes.</title>
        <authorList>
            <person name="Wertheim J.O."/>
            <person name="Worobey M."/>
        </authorList>
    </citation>
    <scope>NUCLEOTIDE SEQUENCE</scope>
    <source>
        <strain evidence="23">CAE9649</strain>
    </source>
</reference>
<dbReference type="InterPro" id="IPR048260">
    <property type="entry name" value="Cytochrome_b_C_euk/bac"/>
</dbReference>
<dbReference type="InterPro" id="IPR005797">
    <property type="entry name" value="Cyt_b/b6_N"/>
</dbReference>
<proteinExistence type="inferred from homology"/>
<geneLocation type="mitochondrion" evidence="23"/>
<comment type="similarity">
    <text evidence="17 20">Belongs to the cytochrome b family.</text>
</comment>
<dbReference type="FunFam" id="1.20.810.10:FF:000002">
    <property type="entry name" value="Cytochrome b"/>
    <property type="match status" value="1"/>
</dbReference>
<evidence type="ECO:0000259" key="21">
    <source>
        <dbReference type="PROSITE" id="PS51002"/>
    </source>
</evidence>
<dbReference type="Pfam" id="PF00033">
    <property type="entry name" value="Cytochrome_B"/>
    <property type="match status" value="1"/>
</dbReference>
<keyword evidence="10" id="KW-0999">Mitochondrion inner membrane</keyword>
<evidence type="ECO:0000313" key="23">
    <source>
        <dbReference type="EMBL" id="ABQ45913.1"/>
    </source>
</evidence>
<dbReference type="InterPro" id="IPR048259">
    <property type="entry name" value="Cytochrome_b_N_euk/bac"/>
</dbReference>
<protein>
    <recommendedName>
        <fullName evidence="4 20">Cytochrome b</fullName>
    </recommendedName>
</protein>
<sequence length="380" mass="42924">MTPMRKSNPIMKTINHSLIDLPTPSNISMWWNFGSLLAFCLILQIITGLFLAMHYSPDTSSAFSSIAHITRDVNHGWIIRYLHANGASMFFICLFLHVARGLYYGSFLLLKTWNTGIMLLLLTMATAFMGYVLPWGQMSFWGATVITNLLSAIPYIGADLVQWIWGGYSIGNPTLSRFFTLHFILPFIITALTTVHLLFLHETGSNNPCGISSDSDKITFHPYYTIKDILGLILLLLILTTLTLLSPDLLNDPDNYTPADPLNTPPHIKPEWYFLFAYAILRSVPNKLGGVLALFLSILILFIIPMLHNSKQQSMMFRPLSQLLFWLLIMTLLTLTWVGSQPVSQPFILIGQLASMTYFTTILILMPLTSLIENNLLKWT</sequence>
<feature type="binding site" description="axial binding residue" evidence="19">
    <location>
        <position position="83"/>
    </location>
    <ligand>
        <name>heme b</name>
        <dbReference type="ChEBI" id="CHEBI:60344"/>
        <label>b562</label>
    </ligand>
    <ligandPart>
        <name>Fe</name>
        <dbReference type="ChEBI" id="CHEBI:18248"/>
    </ligandPart>
</feature>
<dbReference type="Pfam" id="PF00032">
    <property type="entry name" value="Cytochrom_B_C"/>
    <property type="match status" value="1"/>
</dbReference>
<comment type="subcellular location">
    <subcellularLocation>
        <location evidence="2">Mitochondrion inner membrane</location>
        <topology evidence="2">Multi-pass membrane protein</topology>
    </subcellularLocation>
</comment>
<feature type="transmembrane region" description="Helical" evidence="20">
    <location>
        <begin position="115"/>
        <end position="133"/>
    </location>
</feature>
<keyword evidence="12 20" id="KW-1133">Transmembrane helix</keyword>
<dbReference type="GO" id="GO:0045275">
    <property type="term" value="C:respiratory chain complex III"/>
    <property type="evidence" value="ECO:0007669"/>
    <property type="project" value="InterPro"/>
</dbReference>
<feature type="transmembrane region" description="Helical" evidence="20">
    <location>
        <begin position="320"/>
        <end position="340"/>
    </location>
</feature>
<comment type="cofactor">
    <cofactor evidence="19">
        <name>heme</name>
        <dbReference type="ChEBI" id="CHEBI:30413"/>
    </cofactor>
    <text evidence="19">Binds 2 heme groups non-covalently.</text>
</comment>
<keyword evidence="5 20" id="KW-0813">Transport</keyword>
<evidence type="ECO:0000256" key="12">
    <source>
        <dbReference type="ARBA" id="ARBA00022989"/>
    </source>
</evidence>
<evidence type="ECO:0000256" key="15">
    <source>
        <dbReference type="ARBA" id="ARBA00023128"/>
    </source>
</evidence>
<dbReference type="InterPro" id="IPR036150">
    <property type="entry name" value="Cyt_b/b6_C_sf"/>
</dbReference>
<dbReference type="EMBL" id="EF597501">
    <property type="protein sequence ID" value="ABQ45913.1"/>
    <property type="molecule type" value="Genomic_DNA"/>
</dbReference>
<dbReference type="GO" id="GO:0016491">
    <property type="term" value="F:oxidoreductase activity"/>
    <property type="evidence" value="ECO:0007669"/>
    <property type="project" value="UniProtKB-UniRule"/>
</dbReference>
<gene>
    <name evidence="23" type="primary">CYTB</name>
</gene>
<dbReference type="CDD" id="cd00284">
    <property type="entry name" value="Cytochrome_b_N"/>
    <property type="match status" value="1"/>
</dbReference>
<name>A6YJU4_CHLPG</name>
<evidence type="ECO:0000256" key="8">
    <source>
        <dbReference type="ARBA" id="ARBA00022692"/>
    </source>
</evidence>
<keyword evidence="6 19" id="KW-0349">Heme</keyword>
<keyword evidence="16 20" id="KW-0472">Membrane</keyword>
<organism evidence="23">
    <name type="scientific">Chlorocebus pygerythrus</name>
    <name type="common">Vervet monkey</name>
    <name type="synonym">Cercopithecus pygerythrus</name>
    <dbReference type="NCBI Taxonomy" id="60710"/>
    <lineage>
        <taxon>Eukaryota</taxon>
        <taxon>Metazoa</taxon>
        <taxon>Chordata</taxon>
        <taxon>Craniata</taxon>
        <taxon>Vertebrata</taxon>
        <taxon>Euteleostomi</taxon>
        <taxon>Mammalia</taxon>
        <taxon>Eutheria</taxon>
        <taxon>Euarchontoglires</taxon>
        <taxon>Primates</taxon>
        <taxon>Haplorrhini</taxon>
        <taxon>Catarrhini</taxon>
        <taxon>Cercopithecidae</taxon>
        <taxon>Cercopithecinae</taxon>
        <taxon>Chlorocebus</taxon>
    </lineage>
</organism>
<evidence type="ECO:0000256" key="9">
    <source>
        <dbReference type="ARBA" id="ARBA00022723"/>
    </source>
</evidence>
<feature type="transmembrane region" description="Helical" evidence="20">
    <location>
        <begin position="178"/>
        <end position="200"/>
    </location>
</feature>
<dbReference type="InterPro" id="IPR005798">
    <property type="entry name" value="Cyt_b/b6_C"/>
</dbReference>
<feature type="transmembrane region" description="Helical" evidence="20">
    <location>
        <begin position="30"/>
        <end position="52"/>
    </location>
</feature>
<evidence type="ECO:0000256" key="11">
    <source>
        <dbReference type="ARBA" id="ARBA00022982"/>
    </source>
</evidence>
<comment type="cofactor">
    <cofactor evidence="20">
        <name>heme b</name>
        <dbReference type="ChEBI" id="CHEBI:60344"/>
    </cofactor>
    <text evidence="20">Binds 2 heme groups non-covalently.</text>
</comment>